<reference evidence="2 3" key="1">
    <citation type="submission" date="2019-05" db="EMBL/GenBank/DDBJ databases">
        <title>Panacibacter sp. strain 17mud1-8 Genome sequencing and assembly.</title>
        <authorList>
            <person name="Chhetri G."/>
        </authorList>
    </citation>
    <scope>NUCLEOTIDE SEQUENCE [LARGE SCALE GENOMIC DNA]</scope>
    <source>
        <strain evidence="2 3">17mud1-8</strain>
    </source>
</reference>
<proteinExistence type="predicted"/>
<feature type="signal peptide" evidence="1">
    <location>
        <begin position="1"/>
        <end position="24"/>
    </location>
</feature>
<name>A0A4U3LC82_9BACT</name>
<accession>A0A4U3LC82</accession>
<dbReference type="Proteomes" id="UP000305848">
    <property type="component" value="Unassembled WGS sequence"/>
</dbReference>
<sequence length="200" mass="22017">MKKMISIPLLAIAIAFAATGYATAQTGDKDIAFIPAKNHAAYVSFITKSYAAGGARDTTATTNATSKTSKAELKAIKANNKALRSFKSIYRKNMPNAEWTFAQDGIIASFSKDDVKTNVVYKKNGNWLHTLTYYPESKTPADIIAVMDAVYPKDDVKLTVKVEEGNMLFYIVQLEGKTTFKKVSVYDGDVNLLEEYTKAN</sequence>
<dbReference type="EMBL" id="SZQL01000001">
    <property type="protein sequence ID" value="TKK71457.1"/>
    <property type="molecule type" value="Genomic_DNA"/>
</dbReference>
<comment type="caution">
    <text evidence="2">The sequence shown here is derived from an EMBL/GenBank/DDBJ whole genome shotgun (WGS) entry which is preliminary data.</text>
</comment>
<organism evidence="2 3">
    <name type="scientific">Ilyomonas limi</name>
    <dbReference type="NCBI Taxonomy" id="2575867"/>
    <lineage>
        <taxon>Bacteria</taxon>
        <taxon>Pseudomonadati</taxon>
        <taxon>Bacteroidota</taxon>
        <taxon>Chitinophagia</taxon>
        <taxon>Chitinophagales</taxon>
        <taxon>Chitinophagaceae</taxon>
        <taxon>Ilyomonas</taxon>
    </lineage>
</organism>
<dbReference type="AlphaFoldDB" id="A0A4U3LC82"/>
<protein>
    <submittedName>
        <fullName evidence="2">Uncharacterized protein</fullName>
    </submittedName>
</protein>
<feature type="chain" id="PRO_5020294475" evidence="1">
    <location>
        <begin position="25"/>
        <end position="200"/>
    </location>
</feature>
<gene>
    <name evidence="2" type="ORF">FC093_00050</name>
</gene>
<dbReference type="SUPFAM" id="SSF160574">
    <property type="entry name" value="BT0923-like"/>
    <property type="match status" value="1"/>
</dbReference>
<keyword evidence="3" id="KW-1185">Reference proteome</keyword>
<dbReference type="RefSeq" id="WP_137259696.1">
    <property type="nucleotide sequence ID" value="NZ_SZQL01000001.1"/>
</dbReference>
<keyword evidence="1" id="KW-0732">Signal</keyword>
<dbReference type="OrthoDB" id="663611at2"/>
<dbReference type="Gene3D" id="3.10.450.360">
    <property type="match status" value="1"/>
</dbReference>
<evidence type="ECO:0000313" key="3">
    <source>
        <dbReference type="Proteomes" id="UP000305848"/>
    </source>
</evidence>
<evidence type="ECO:0000313" key="2">
    <source>
        <dbReference type="EMBL" id="TKK71457.1"/>
    </source>
</evidence>
<evidence type="ECO:0000256" key="1">
    <source>
        <dbReference type="SAM" id="SignalP"/>
    </source>
</evidence>